<reference evidence="12" key="1">
    <citation type="journal article" date="2015" name="Nat. Commun.">
        <title>The Lingula genome provides insights into brachiopod evolution and the origin of phosphate biomineralization.</title>
        <authorList>
            <person name="Luo Y.J."/>
            <person name="Takeuchi T."/>
            <person name="Koyanagi R."/>
            <person name="Yamada L."/>
            <person name="Kanda M."/>
            <person name="Khalturina M."/>
            <person name="Fujie M."/>
            <person name="Yamasaki S.I."/>
            <person name="Endo K."/>
            <person name="Satoh N."/>
        </authorList>
    </citation>
    <scope>NUCLEOTIDE SEQUENCE</scope>
</reference>
<organism evidence="11 12">
    <name type="scientific">Lingula anatina</name>
    <name type="common">Brachiopod</name>
    <name type="synonym">Lingula unguis</name>
    <dbReference type="NCBI Taxonomy" id="7574"/>
    <lineage>
        <taxon>Eukaryota</taxon>
        <taxon>Metazoa</taxon>
        <taxon>Spiralia</taxon>
        <taxon>Lophotrochozoa</taxon>
        <taxon>Brachiopoda</taxon>
        <taxon>Linguliformea</taxon>
        <taxon>Lingulata</taxon>
        <taxon>Lingulida</taxon>
        <taxon>Linguloidea</taxon>
        <taxon>Lingulidae</taxon>
        <taxon>Lingula</taxon>
    </lineage>
</organism>
<dbReference type="InParanoid" id="A0A2R2MIJ8"/>
<reference evidence="12" key="2">
    <citation type="submission" date="2025-08" db="UniProtKB">
        <authorList>
            <consortium name="RefSeq"/>
        </authorList>
    </citation>
    <scope>IDENTIFICATION</scope>
</reference>
<evidence type="ECO:0000259" key="10">
    <source>
        <dbReference type="Pfam" id="PF16757"/>
    </source>
</evidence>
<sequence length="465" mass="53235">MALSYARLGFYIVLFSFITLQSIDSKYAPTWDSLDKRPLPQWFDDSKVGILICWGVYSVPAWGGWGAEWFWWWWKGANQTKYIDYMSKTYPPGVTFQDLAASWRAQLYDPSEWADIFKAAGAKYVVLTSKHHEGFTLWPSKVSWNWNAMDVGPKRDLLGDLAVAIRNRTDIHFGLYHSLFEWFNPLYLKDKANKFATQDFVKTKTGPELYELVNKYQPELIWSDGEWEAEDTYWNSTNFIAWLYNDSPVKNKVVVNDRWGSRTLCKHGDYYTCQDRYNPGKLQNHKWENAMTIDKLSWGYRRNAPLSDYLTMVELTTTIAETISCGGNILVNIGPTADGRIPPIFEERLRQMGQWLKVNGEAIYGSKPWAFQNDTATHGVWYTYQKATDSVYAIVTGGKMPFGKLMLGAPNPSPGTQVTLLGYTGGPFRFDRNPPGGIAIDVPAIPASQMPCDWAWTFKFTQLAN</sequence>
<comment type="function">
    <text evidence="1">Alpha-L-fucosidase is responsible for hydrolyzing the alpha-1,6-linked fucose joined to the reducing-end N-acetylglucosamine of the carbohydrate moieties of glycoproteins.</text>
</comment>
<accession>A0A2R2MIJ8</accession>
<evidence type="ECO:0000256" key="5">
    <source>
        <dbReference type="ARBA" id="ARBA00022801"/>
    </source>
</evidence>
<comment type="similarity">
    <text evidence="2 8">Belongs to the glycosyl hydrolase 29 family.</text>
</comment>
<dbReference type="FunCoup" id="A0A2R2MIJ8">
    <property type="interactions" value="210"/>
</dbReference>
<evidence type="ECO:0000259" key="9">
    <source>
        <dbReference type="Pfam" id="PF01120"/>
    </source>
</evidence>
<evidence type="ECO:0000256" key="7">
    <source>
        <dbReference type="ARBA" id="ARBA00023295"/>
    </source>
</evidence>
<protein>
    <recommendedName>
        <fullName evidence="3">alpha-L-fucosidase</fullName>
        <ecNumber evidence="3">3.2.1.51</ecNumber>
    </recommendedName>
</protein>
<dbReference type="Pfam" id="PF16757">
    <property type="entry name" value="Fucosidase_C"/>
    <property type="match status" value="1"/>
</dbReference>
<gene>
    <name evidence="12" type="primary">LOC106157353</name>
</gene>
<dbReference type="InterPro" id="IPR017853">
    <property type="entry name" value="GH"/>
</dbReference>
<evidence type="ECO:0000313" key="12">
    <source>
        <dbReference type="RefSeq" id="XP_023930050.1"/>
    </source>
</evidence>
<dbReference type="Pfam" id="PF01120">
    <property type="entry name" value="Alpha_L_fucos"/>
    <property type="match status" value="1"/>
</dbReference>
<dbReference type="GO" id="GO:0006004">
    <property type="term" value="P:fucose metabolic process"/>
    <property type="evidence" value="ECO:0007669"/>
    <property type="project" value="InterPro"/>
</dbReference>
<keyword evidence="7 8" id="KW-0326">Glycosidase</keyword>
<dbReference type="AlphaFoldDB" id="A0A2R2MIJ8"/>
<dbReference type="FunFam" id="3.20.20.80:FF:000027">
    <property type="entry name" value="Alpha-L-fucosidase"/>
    <property type="match status" value="1"/>
</dbReference>
<dbReference type="Proteomes" id="UP000085678">
    <property type="component" value="Unplaced"/>
</dbReference>
<dbReference type="PANTHER" id="PTHR10030">
    <property type="entry name" value="ALPHA-L-FUCOSIDASE"/>
    <property type="match status" value="1"/>
</dbReference>
<keyword evidence="5 8" id="KW-0378">Hydrolase</keyword>
<dbReference type="OrthoDB" id="6039950at2759"/>
<evidence type="ECO:0000256" key="4">
    <source>
        <dbReference type="ARBA" id="ARBA00022729"/>
    </source>
</evidence>
<dbReference type="PIRSF" id="PIRSF001092">
    <property type="entry name" value="Alpha-L-fucosidase"/>
    <property type="match status" value="1"/>
</dbReference>
<dbReference type="InterPro" id="IPR057739">
    <property type="entry name" value="Glyco_hydro_29_N"/>
</dbReference>
<dbReference type="GO" id="GO:0005764">
    <property type="term" value="C:lysosome"/>
    <property type="evidence" value="ECO:0007669"/>
    <property type="project" value="TreeGrafter"/>
</dbReference>
<evidence type="ECO:0000256" key="8">
    <source>
        <dbReference type="PIRNR" id="PIRNR001092"/>
    </source>
</evidence>
<dbReference type="RefSeq" id="XP_023930050.1">
    <property type="nucleotide sequence ID" value="XM_024074282.1"/>
</dbReference>
<proteinExistence type="inferred from homology"/>
<keyword evidence="6" id="KW-0325">Glycoprotein</keyword>
<evidence type="ECO:0000256" key="2">
    <source>
        <dbReference type="ARBA" id="ARBA00007951"/>
    </source>
</evidence>
<dbReference type="KEGG" id="lak:106157353"/>
<evidence type="ECO:0000256" key="1">
    <source>
        <dbReference type="ARBA" id="ARBA00004071"/>
    </source>
</evidence>
<dbReference type="GO" id="GO:0016139">
    <property type="term" value="P:glycoside catabolic process"/>
    <property type="evidence" value="ECO:0007669"/>
    <property type="project" value="TreeGrafter"/>
</dbReference>
<dbReference type="SUPFAM" id="SSF51445">
    <property type="entry name" value="(Trans)glycosidases"/>
    <property type="match status" value="1"/>
</dbReference>
<keyword evidence="11" id="KW-1185">Reference proteome</keyword>
<feature type="domain" description="Alpha-L-fucosidase C-terminal" evidence="10">
    <location>
        <begin position="372"/>
        <end position="461"/>
    </location>
</feature>
<name>A0A2R2MIJ8_LINAN</name>
<dbReference type="PANTHER" id="PTHR10030:SF37">
    <property type="entry name" value="ALPHA-L-FUCOSIDASE-RELATED"/>
    <property type="match status" value="1"/>
</dbReference>
<dbReference type="GO" id="GO:0004560">
    <property type="term" value="F:alpha-L-fucosidase activity"/>
    <property type="evidence" value="ECO:0007669"/>
    <property type="project" value="UniProtKB-EC"/>
</dbReference>
<dbReference type="EC" id="3.2.1.51" evidence="3"/>
<dbReference type="SMART" id="SM00812">
    <property type="entry name" value="Alpha_L_fucos"/>
    <property type="match status" value="1"/>
</dbReference>
<evidence type="ECO:0000313" key="11">
    <source>
        <dbReference type="Proteomes" id="UP000085678"/>
    </source>
</evidence>
<dbReference type="GeneID" id="106157353"/>
<dbReference type="PRINTS" id="PR00741">
    <property type="entry name" value="GLHYDRLASE29"/>
</dbReference>
<keyword evidence="4" id="KW-0732">Signal</keyword>
<evidence type="ECO:0000256" key="3">
    <source>
        <dbReference type="ARBA" id="ARBA00012662"/>
    </source>
</evidence>
<dbReference type="Gene3D" id="3.20.20.80">
    <property type="entry name" value="Glycosidases"/>
    <property type="match status" value="1"/>
</dbReference>
<evidence type="ECO:0000256" key="6">
    <source>
        <dbReference type="ARBA" id="ARBA00023180"/>
    </source>
</evidence>
<dbReference type="InterPro" id="IPR031919">
    <property type="entry name" value="Fucosidase_C"/>
</dbReference>
<feature type="domain" description="Glycoside hydrolase family 29 N-terminal" evidence="9">
    <location>
        <begin position="21"/>
        <end position="361"/>
    </location>
</feature>
<dbReference type="InterPro" id="IPR016286">
    <property type="entry name" value="FUC_metazoa-typ"/>
</dbReference>
<dbReference type="InterPro" id="IPR000933">
    <property type="entry name" value="Glyco_hydro_29"/>
</dbReference>